<dbReference type="InterPro" id="IPR051267">
    <property type="entry name" value="STEAP_metalloreductase"/>
</dbReference>
<dbReference type="InterPro" id="IPR036291">
    <property type="entry name" value="NAD(P)-bd_dom_sf"/>
</dbReference>
<name>A0ABT4MGP6_9NOCA</name>
<proteinExistence type="predicted"/>
<dbReference type="PANTHER" id="PTHR14239:SF10">
    <property type="entry name" value="REDUCTASE"/>
    <property type="match status" value="1"/>
</dbReference>
<sequence length="236" mass="25183">MWVPDGNRSRPGSFVPDMKIGIIGSGQIGGTLTRRLAALGHEVRFSNSRDPETLADLAAETGATAVWAADAAEDADLVILSIPQKNVPDLAAGITSARKPGAPIIETNNYYPQQRDGLIEEIEGGTPESVWVAQQLGEPVIKAFNGIWYKHLLEKGVPAGTDGRIALPIAGNGADSKKFVFSVIDELGFDPVDAGTLEDSWRQQPGSPVYGKDFGVDATVEALSKATEERSEEWKA</sequence>
<evidence type="ECO:0000256" key="1">
    <source>
        <dbReference type="ARBA" id="ARBA00023002"/>
    </source>
</evidence>
<reference evidence="3" key="1">
    <citation type="submission" date="2022-12" db="EMBL/GenBank/DDBJ databases">
        <authorList>
            <person name="Krivoruchko A.V."/>
            <person name="Elkin A."/>
        </authorList>
    </citation>
    <scope>NUCLEOTIDE SEQUENCE</scope>
    <source>
        <strain evidence="3">IEGM 1391</strain>
    </source>
</reference>
<dbReference type="EMBL" id="JAPWIJ010000006">
    <property type="protein sequence ID" value="MCZ4519874.1"/>
    <property type="molecule type" value="Genomic_DNA"/>
</dbReference>
<dbReference type="InterPro" id="IPR028939">
    <property type="entry name" value="P5C_Rdtase_cat_N"/>
</dbReference>
<evidence type="ECO:0000313" key="4">
    <source>
        <dbReference type="Proteomes" id="UP001081071"/>
    </source>
</evidence>
<dbReference type="Pfam" id="PF03807">
    <property type="entry name" value="F420_oxidored"/>
    <property type="match status" value="1"/>
</dbReference>
<organism evidence="3 4">
    <name type="scientific">Rhodococcus ruber</name>
    <dbReference type="NCBI Taxonomy" id="1830"/>
    <lineage>
        <taxon>Bacteria</taxon>
        <taxon>Bacillati</taxon>
        <taxon>Actinomycetota</taxon>
        <taxon>Actinomycetes</taxon>
        <taxon>Mycobacteriales</taxon>
        <taxon>Nocardiaceae</taxon>
        <taxon>Rhodococcus</taxon>
    </lineage>
</organism>
<dbReference type="RefSeq" id="WP_269606296.1">
    <property type="nucleotide sequence ID" value="NZ_JAPWIJ010000006.1"/>
</dbReference>
<evidence type="ECO:0000313" key="3">
    <source>
        <dbReference type="EMBL" id="MCZ4519874.1"/>
    </source>
</evidence>
<dbReference type="SUPFAM" id="SSF51735">
    <property type="entry name" value="NAD(P)-binding Rossmann-fold domains"/>
    <property type="match status" value="1"/>
</dbReference>
<protein>
    <submittedName>
        <fullName evidence="3">NAD(P)-binding domain-containing protein</fullName>
    </submittedName>
</protein>
<feature type="domain" description="Pyrroline-5-carboxylate reductase catalytic N-terminal" evidence="2">
    <location>
        <begin position="19"/>
        <end position="109"/>
    </location>
</feature>
<comment type="caution">
    <text evidence="3">The sequence shown here is derived from an EMBL/GenBank/DDBJ whole genome shotgun (WGS) entry which is preliminary data.</text>
</comment>
<gene>
    <name evidence="3" type="ORF">O4220_15270</name>
</gene>
<dbReference type="Proteomes" id="UP001081071">
    <property type="component" value="Unassembled WGS sequence"/>
</dbReference>
<keyword evidence="4" id="KW-1185">Reference proteome</keyword>
<dbReference type="Gene3D" id="3.40.50.720">
    <property type="entry name" value="NAD(P)-binding Rossmann-like Domain"/>
    <property type="match status" value="1"/>
</dbReference>
<keyword evidence="1" id="KW-0560">Oxidoreductase</keyword>
<accession>A0ABT4MGP6</accession>
<dbReference type="PANTHER" id="PTHR14239">
    <property type="entry name" value="DUDULIN-RELATED"/>
    <property type="match status" value="1"/>
</dbReference>
<evidence type="ECO:0000259" key="2">
    <source>
        <dbReference type="Pfam" id="PF03807"/>
    </source>
</evidence>